<name>A0AAP0IHF1_9MAGN</name>
<feature type="compositionally biased region" description="Low complexity" evidence="1">
    <location>
        <begin position="117"/>
        <end position="132"/>
    </location>
</feature>
<proteinExistence type="predicted"/>
<dbReference type="Proteomes" id="UP001420932">
    <property type="component" value="Unassembled WGS sequence"/>
</dbReference>
<evidence type="ECO:0000256" key="1">
    <source>
        <dbReference type="SAM" id="MobiDB-lite"/>
    </source>
</evidence>
<feature type="region of interest" description="Disordered" evidence="1">
    <location>
        <begin position="1"/>
        <end position="144"/>
    </location>
</feature>
<sequence length="193" mass="21416">MQRWFRGGDLTSGDSATRVRHVQQQRATTMVSKAGTSKSVPRQRRRPTNRGGGCIARGGRCNEERRTVAGAAQGRGSDDRRAFHASDKERRKTAGDAQPPAVEGQGRRPWFPTRRPTAGAAQAGTVVGTTSGRCNVHSQRRQRPQLWQTAAISRFGRQILGRERLGVDGESFERVDGRERERQGRERVVRMAG</sequence>
<accession>A0AAP0IHF1</accession>
<evidence type="ECO:0000313" key="3">
    <source>
        <dbReference type="Proteomes" id="UP001420932"/>
    </source>
</evidence>
<gene>
    <name evidence="2" type="ORF">Syun_021997</name>
</gene>
<organism evidence="2 3">
    <name type="scientific">Stephania yunnanensis</name>
    <dbReference type="NCBI Taxonomy" id="152371"/>
    <lineage>
        <taxon>Eukaryota</taxon>
        <taxon>Viridiplantae</taxon>
        <taxon>Streptophyta</taxon>
        <taxon>Embryophyta</taxon>
        <taxon>Tracheophyta</taxon>
        <taxon>Spermatophyta</taxon>
        <taxon>Magnoliopsida</taxon>
        <taxon>Ranunculales</taxon>
        <taxon>Menispermaceae</taxon>
        <taxon>Menispermoideae</taxon>
        <taxon>Cissampelideae</taxon>
        <taxon>Stephania</taxon>
    </lineage>
</organism>
<protein>
    <submittedName>
        <fullName evidence="2">Uncharacterized protein</fullName>
    </submittedName>
</protein>
<feature type="compositionally biased region" description="Polar residues" evidence="1">
    <location>
        <begin position="24"/>
        <end position="40"/>
    </location>
</feature>
<reference evidence="2 3" key="1">
    <citation type="submission" date="2024-01" db="EMBL/GenBank/DDBJ databases">
        <title>Genome assemblies of Stephania.</title>
        <authorList>
            <person name="Yang L."/>
        </authorList>
    </citation>
    <scope>NUCLEOTIDE SEQUENCE [LARGE SCALE GENOMIC DNA]</scope>
    <source>
        <strain evidence="2">YNDBR</strain>
        <tissue evidence="2">Leaf</tissue>
    </source>
</reference>
<dbReference type="AlphaFoldDB" id="A0AAP0IHF1"/>
<comment type="caution">
    <text evidence="2">The sequence shown here is derived from an EMBL/GenBank/DDBJ whole genome shotgun (WGS) entry which is preliminary data.</text>
</comment>
<keyword evidence="3" id="KW-1185">Reference proteome</keyword>
<feature type="compositionally biased region" description="Basic and acidic residues" evidence="1">
    <location>
        <begin position="76"/>
        <end position="94"/>
    </location>
</feature>
<dbReference type="EMBL" id="JBBNAF010000009">
    <property type="protein sequence ID" value="KAK9115200.1"/>
    <property type="molecule type" value="Genomic_DNA"/>
</dbReference>
<evidence type="ECO:0000313" key="2">
    <source>
        <dbReference type="EMBL" id="KAK9115200.1"/>
    </source>
</evidence>